<dbReference type="AlphaFoldDB" id="A0A7J6BQ03"/>
<keyword evidence="3" id="KW-1185">Reference proteome</keyword>
<organism evidence="2 3">
    <name type="scientific">Onychostoma macrolepis</name>
    <dbReference type="NCBI Taxonomy" id="369639"/>
    <lineage>
        <taxon>Eukaryota</taxon>
        <taxon>Metazoa</taxon>
        <taxon>Chordata</taxon>
        <taxon>Craniata</taxon>
        <taxon>Vertebrata</taxon>
        <taxon>Euteleostomi</taxon>
        <taxon>Actinopterygii</taxon>
        <taxon>Neopterygii</taxon>
        <taxon>Teleostei</taxon>
        <taxon>Ostariophysi</taxon>
        <taxon>Cypriniformes</taxon>
        <taxon>Cyprinidae</taxon>
        <taxon>Acrossocheilinae</taxon>
        <taxon>Onychostoma</taxon>
    </lineage>
</organism>
<accession>A0A7J6BQ03</accession>
<dbReference type="Proteomes" id="UP000579812">
    <property type="component" value="Unassembled WGS sequence"/>
</dbReference>
<feature type="region of interest" description="Disordered" evidence="1">
    <location>
        <begin position="1"/>
        <end position="41"/>
    </location>
</feature>
<proteinExistence type="predicted"/>
<gene>
    <name evidence="2" type="ORF">G5714_023068</name>
</gene>
<name>A0A7J6BQ03_9TELE</name>
<evidence type="ECO:0000313" key="2">
    <source>
        <dbReference type="EMBL" id="KAF4097099.1"/>
    </source>
</evidence>
<sequence length="213" mass="23555">MTASASRPPNFTFLSLPVRHSEPDLPPDAGERIPASLDLPPNADERIHGQTNLPFQIPRWARPTRLTQRALSSWWTSVRASQPDKLTFFPPCSREPRSLTDAGESTPGQTTLPFQVLRLARLTRPTESWSPVGRRLEPPSQTILPFPSARTAISNPVERYILGRSNNRRGLTIRLASIDLPSDVARASRPDNLVFFPPTSAPLALQTARSPVG</sequence>
<evidence type="ECO:0000256" key="1">
    <source>
        <dbReference type="SAM" id="MobiDB-lite"/>
    </source>
</evidence>
<reference evidence="2 3" key="1">
    <citation type="submission" date="2020-04" db="EMBL/GenBank/DDBJ databases">
        <title>Chromosome-level genome assembly of a cyprinid fish Onychostoma macrolepis by integration of Nanopore Sequencing, Bionano and Hi-C technology.</title>
        <authorList>
            <person name="Wang D."/>
        </authorList>
    </citation>
    <scope>NUCLEOTIDE SEQUENCE [LARGE SCALE GENOMIC DNA]</scope>
    <source>
        <strain evidence="2">SWU-2019</strain>
        <tissue evidence="2">Muscle</tissue>
    </source>
</reference>
<dbReference type="EMBL" id="JAAMOB010000023">
    <property type="protein sequence ID" value="KAF4097099.1"/>
    <property type="molecule type" value="Genomic_DNA"/>
</dbReference>
<protein>
    <submittedName>
        <fullName evidence="2">Uncharacterized protein</fullName>
    </submittedName>
</protein>
<evidence type="ECO:0000313" key="3">
    <source>
        <dbReference type="Proteomes" id="UP000579812"/>
    </source>
</evidence>
<comment type="caution">
    <text evidence="2">The sequence shown here is derived from an EMBL/GenBank/DDBJ whole genome shotgun (WGS) entry which is preliminary data.</text>
</comment>
<feature type="compositionally biased region" description="Polar residues" evidence="1">
    <location>
        <begin position="1"/>
        <end position="13"/>
    </location>
</feature>